<protein>
    <submittedName>
        <fullName evidence="1">Uncharacterized protein</fullName>
    </submittedName>
</protein>
<keyword evidence="2" id="KW-1185">Reference proteome</keyword>
<feature type="non-terminal residue" evidence="1">
    <location>
        <position position="1"/>
    </location>
</feature>
<dbReference type="EMBL" id="JACEIK010003783">
    <property type="protein sequence ID" value="MCD9643097.1"/>
    <property type="molecule type" value="Genomic_DNA"/>
</dbReference>
<sequence>AQRFMKPTRRLHLHDTLPSRRGSAPAPSAMVRPFSRPNFSRAFSSMYGFQIRLTNTRIGHLHVKNLQGVTSKMHECIIEQADGRGGEAGHTRSHTTPLPRLKECCIAPLAHCVRRRAAHVYRRVERDTVAPPPPIYMLTEKF</sequence>
<proteinExistence type="predicted"/>
<evidence type="ECO:0000313" key="2">
    <source>
        <dbReference type="Proteomes" id="UP000823775"/>
    </source>
</evidence>
<evidence type="ECO:0000313" key="1">
    <source>
        <dbReference type="EMBL" id="MCD9643097.1"/>
    </source>
</evidence>
<reference evidence="1 2" key="1">
    <citation type="journal article" date="2021" name="BMC Genomics">
        <title>Datura genome reveals duplications of psychoactive alkaloid biosynthetic genes and high mutation rate following tissue culture.</title>
        <authorList>
            <person name="Rajewski A."/>
            <person name="Carter-House D."/>
            <person name="Stajich J."/>
            <person name="Litt A."/>
        </authorList>
    </citation>
    <scope>NUCLEOTIDE SEQUENCE [LARGE SCALE GENOMIC DNA]</scope>
    <source>
        <strain evidence="1">AR-01</strain>
    </source>
</reference>
<name>A0ABS8V815_DATST</name>
<organism evidence="1 2">
    <name type="scientific">Datura stramonium</name>
    <name type="common">Jimsonweed</name>
    <name type="synonym">Common thornapple</name>
    <dbReference type="NCBI Taxonomy" id="4076"/>
    <lineage>
        <taxon>Eukaryota</taxon>
        <taxon>Viridiplantae</taxon>
        <taxon>Streptophyta</taxon>
        <taxon>Embryophyta</taxon>
        <taxon>Tracheophyta</taxon>
        <taxon>Spermatophyta</taxon>
        <taxon>Magnoliopsida</taxon>
        <taxon>eudicotyledons</taxon>
        <taxon>Gunneridae</taxon>
        <taxon>Pentapetalae</taxon>
        <taxon>asterids</taxon>
        <taxon>lamiids</taxon>
        <taxon>Solanales</taxon>
        <taxon>Solanaceae</taxon>
        <taxon>Solanoideae</taxon>
        <taxon>Datureae</taxon>
        <taxon>Datura</taxon>
    </lineage>
</organism>
<gene>
    <name evidence="1" type="ORF">HAX54_030250</name>
</gene>
<comment type="caution">
    <text evidence="1">The sequence shown here is derived from an EMBL/GenBank/DDBJ whole genome shotgun (WGS) entry which is preliminary data.</text>
</comment>
<accession>A0ABS8V815</accession>
<dbReference type="Proteomes" id="UP000823775">
    <property type="component" value="Unassembled WGS sequence"/>
</dbReference>